<evidence type="ECO:0000313" key="3">
    <source>
        <dbReference type="EMBL" id="MWA02458.1"/>
    </source>
</evidence>
<organism evidence="3 4">
    <name type="scientific">Actinomadura physcomitrii</name>
    <dbReference type="NCBI Taxonomy" id="2650748"/>
    <lineage>
        <taxon>Bacteria</taxon>
        <taxon>Bacillati</taxon>
        <taxon>Actinomycetota</taxon>
        <taxon>Actinomycetes</taxon>
        <taxon>Streptosporangiales</taxon>
        <taxon>Thermomonosporaceae</taxon>
        <taxon>Actinomadura</taxon>
    </lineage>
</organism>
<keyword evidence="2" id="KW-0349">Heme</keyword>
<name>A0A6I4M8I4_9ACTN</name>
<dbReference type="GO" id="GO:0036199">
    <property type="term" value="F:cholest-4-en-3-one 26-monooxygenase activity"/>
    <property type="evidence" value="ECO:0007669"/>
    <property type="project" value="TreeGrafter"/>
</dbReference>
<dbReference type="GO" id="GO:0008395">
    <property type="term" value="F:steroid hydroxylase activity"/>
    <property type="evidence" value="ECO:0007669"/>
    <property type="project" value="TreeGrafter"/>
</dbReference>
<dbReference type="AlphaFoldDB" id="A0A6I4M8I4"/>
<dbReference type="PANTHER" id="PTHR46696">
    <property type="entry name" value="P450, PUTATIVE (EUROFUNG)-RELATED"/>
    <property type="match status" value="1"/>
</dbReference>
<keyword evidence="2" id="KW-0560">Oxidoreductase</keyword>
<dbReference type="InterPro" id="IPR002397">
    <property type="entry name" value="Cyt_P450_B"/>
</dbReference>
<dbReference type="Proteomes" id="UP000462055">
    <property type="component" value="Unassembled WGS sequence"/>
</dbReference>
<accession>A0A6I4M8I4</accession>
<dbReference type="GO" id="GO:0006707">
    <property type="term" value="P:cholesterol catabolic process"/>
    <property type="evidence" value="ECO:0007669"/>
    <property type="project" value="TreeGrafter"/>
</dbReference>
<protein>
    <submittedName>
        <fullName evidence="3">Cytochrome P450</fullName>
    </submittedName>
</protein>
<evidence type="ECO:0000313" key="4">
    <source>
        <dbReference type="Proteomes" id="UP000462055"/>
    </source>
</evidence>
<evidence type="ECO:0000256" key="1">
    <source>
        <dbReference type="ARBA" id="ARBA00010617"/>
    </source>
</evidence>
<dbReference type="PRINTS" id="PR00359">
    <property type="entry name" value="BP450"/>
</dbReference>
<dbReference type="InterPro" id="IPR017972">
    <property type="entry name" value="Cyt_P450_CS"/>
</dbReference>
<keyword evidence="4" id="KW-1185">Reference proteome</keyword>
<dbReference type="EMBL" id="WBMS02000014">
    <property type="protein sequence ID" value="MWA02458.1"/>
    <property type="molecule type" value="Genomic_DNA"/>
</dbReference>
<dbReference type="PROSITE" id="PS00086">
    <property type="entry name" value="CYTOCHROME_P450"/>
    <property type="match status" value="1"/>
</dbReference>
<evidence type="ECO:0000256" key="2">
    <source>
        <dbReference type="RuleBase" id="RU000461"/>
    </source>
</evidence>
<dbReference type="PANTHER" id="PTHR46696:SF4">
    <property type="entry name" value="BIOTIN BIOSYNTHESIS CYTOCHROME P450"/>
    <property type="match status" value="1"/>
</dbReference>
<reference evidence="3" key="1">
    <citation type="submission" date="2019-12" db="EMBL/GenBank/DDBJ databases">
        <title>Actinomadura physcomitrii sp. nov., a novel actinomycete isolated from moss [Physcomitrium sphaericum (Ludw) Fuernr].</title>
        <authorList>
            <person name="Zhuang X."/>
        </authorList>
    </citation>
    <scope>NUCLEOTIDE SEQUENCE [LARGE SCALE GENOMIC DNA]</scope>
    <source>
        <strain evidence="3">LD22</strain>
    </source>
</reference>
<dbReference type="SUPFAM" id="SSF48264">
    <property type="entry name" value="Cytochrome P450"/>
    <property type="match status" value="1"/>
</dbReference>
<comment type="similarity">
    <text evidence="1 2">Belongs to the cytochrome P450 family.</text>
</comment>
<dbReference type="GO" id="GO:0005506">
    <property type="term" value="F:iron ion binding"/>
    <property type="evidence" value="ECO:0007669"/>
    <property type="project" value="InterPro"/>
</dbReference>
<keyword evidence="2" id="KW-0503">Monooxygenase</keyword>
<keyword evidence="2" id="KW-0408">Iron</keyword>
<dbReference type="GO" id="GO:0020037">
    <property type="term" value="F:heme binding"/>
    <property type="evidence" value="ECO:0007669"/>
    <property type="project" value="InterPro"/>
</dbReference>
<dbReference type="Gene3D" id="1.10.630.10">
    <property type="entry name" value="Cytochrome P450"/>
    <property type="match status" value="1"/>
</dbReference>
<gene>
    <name evidence="3" type="ORF">F8568_019195</name>
</gene>
<dbReference type="InterPro" id="IPR036396">
    <property type="entry name" value="Cyt_P450_sf"/>
</dbReference>
<dbReference type="InterPro" id="IPR001128">
    <property type="entry name" value="Cyt_P450"/>
</dbReference>
<keyword evidence="2" id="KW-0479">Metal-binding</keyword>
<dbReference type="Pfam" id="PF00067">
    <property type="entry name" value="p450"/>
    <property type="match status" value="1"/>
</dbReference>
<proteinExistence type="inferred from homology"/>
<comment type="caution">
    <text evidence="3">The sequence shown here is derived from an EMBL/GenBank/DDBJ whole genome shotgun (WGS) entry which is preliminary data.</text>
</comment>
<sequence>MSFSPNKNRALLSGTRKGLRSVKDLEALDYFRDEALVADPYPYFEALRSKCPVQREPHHGVLMVTGYDEALQVYNDTDTFSSCISVTGPFPGFPVPLEGDDVSELIERHRAELPMSDQLPTLDPPQHTAHRALLMRLITPKRLKENEASMWRLADRVLDDYLAGGEGDVIDGFAVPFTLLVIADLLGMPEQDRDEFASTLRRTSGGGVGGTGEETLAHSPLEFLYERFVPYIEDRRREPRDDVLTGLATATFPDGSVPEVADVVRVAANVFAAGQETTVRLLGSALKQIAEDPDLQRTLRSERDRISNFVEETLRIEGPVKGDFRLARVATTVGGVDVPAGTILMLVNAAANRDPRHFDDPARFDPSRRNARRHIAFGRGAHTCPGAPLARSETRVGIERLLDRTADIRLSEDRHGPAGARRYRYVPTHILRGLTHLHLEFDPAGDEAR</sequence>